<comment type="caution">
    <text evidence="2">The sequence shown here is derived from an EMBL/GenBank/DDBJ whole genome shotgun (WGS) entry which is preliminary data.</text>
</comment>
<keyword evidence="3" id="KW-1185">Reference proteome</keyword>
<dbReference type="Proteomes" id="UP001460202">
    <property type="component" value="Unassembled WGS sequence"/>
</dbReference>
<name>A0ABV1GW68_9BACT</name>
<dbReference type="EMBL" id="JBBMFL010000005">
    <property type="protein sequence ID" value="MEQ2544434.1"/>
    <property type="molecule type" value="Genomic_DNA"/>
</dbReference>
<accession>A0ABV1GW68</accession>
<evidence type="ECO:0008006" key="4">
    <source>
        <dbReference type="Google" id="ProtNLM"/>
    </source>
</evidence>
<protein>
    <recommendedName>
        <fullName evidence="4">DNA-binding protein</fullName>
    </recommendedName>
</protein>
<sequence length="115" mass="13154">MIPDLKTIKQLLEEAIAVGSSTVLKELRPKSDTLSRKKAELEFGESRIRELLEANLISLRKIGARYYLSRVEINQALCQSSVQLLYIKTQDGQQPTSDKKRVGRILGNRRRTRKT</sequence>
<gene>
    <name evidence="2" type="ORF">WMO46_05670</name>
</gene>
<proteinExistence type="predicted"/>
<evidence type="ECO:0000313" key="3">
    <source>
        <dbReference type="Proteomes" id="UP001460202"/>
    </source>
</evidence>
<feature type="region of interest" description="Disordered" evidence="1">
    <location>
        <begin position="90"/>
        <end position="115"/>
    </location>
</feature>
<evidence type="ECO:0000256" key="1">
    <source>
        <dbReference type="SAM" id="MobiDB-lite"/>
    </source>
</evidence>
<dbReference type="RefSeq" id="WP_281717338.1">
    <property type="nucleotide sequence ID" value="NZ_JBBMFL010000005.1"/>
</dbReference>
<evidence type="ECO:0000313" key="2">
    <source>
        <dbReference type="EMBL" id="MEQ2544434.1"/>
    </source>
</evidence>
<reference evidence="2 3" key="1">
    <citation type="submission" date="2024-03" db="EMBL/GenBank/DDBJ databases">
        <title>Human intestinal bacterial collection.</title>
        <authorList>
            <person name="Pauvert C."/>
            <person name="Hitch T.C.A."/>
            <person name="Clavel T."/>
        </authorList>
    </citation>
    <scope>NUCLEOTIDE SEQUENCE [LARGE SCALE GENOMIC DNA]</scope>
    <source>
        <strain evidence="2 3">CLA-KB-H122</strain>
    </source>
</reference>
<organism evidence="2 3">
    <name type="scientific">Alistipes intestinihominis</name>
    <dbReference type="NCBI Taxonomy" id="3133172"/>
    <lineage>
        <taxon>Bacteria</taxon>
        <taxon>Pseudomonadati</taxon>
        <taxon>Bacteroidota</taxon>
        <taxon>Bacteroidia</taxon>
        <taxon>Bacteroidales</taxon>
        <taxon>Rikenellaceae</taxon>
        <taxon>Alistipes</taxon>
    </lineage>
</organism>
<feature type="compositionally biased region" description="Basic residues" evidence="1">
    <location>
        <begin position="101"/>
        <end position="115"/>
    </location>
</feature>